<feature type="region of interest" description="Disordered" evidence="10">
    <location>
        <begin position="259"/>
        <end position="349"/>
    </location>
</feature>
<proteinExistence type="predicted"/>
<evidence type="ECO:0000313" key="12">
    <source>
        <dbReference type="Proteomes" id="UP000269721"/>
    </source>
</evidence>
<keyword evidence="9" id="KW-0539">Nucleus</keyword>
<keyword evidence="5" id="KW-0227">DNA damage</keyword>
<protein>
    <submittedName>
        <fullName evidence="11">Uncharacterized protein</fullName>
    </submittedName>
</protein>
<evidence type="ECO:0000256" key="8">
    <source>
        <dbReference type="ARBA" id="ARBA00023204"/>
    </source>
</evidence>
<evidence type="ECO:0000256" key="7">
    <source>
        <dbReference type="ARBA" id="ARBA00022842"/>
    </source>
</evidence>
<dbReference type="SMART" id="SM00279">
    <property type="entry name" value="HhH2"/>
    <property type="match status" value="1"/>
</dbReference>
<evidence type="ECO:0000256" key="1">
    <source>
        <dbReference type="ARBA" id="ARBA00001946"/>
    </source>
</evidence>
<feature type="compositionally biased region" description="Low complexity" evidence="10">
    <location>
        <begin position="267"/>
        <end position="281"/>
    </location>
</feature>
<dbReference type="Gene3D" id="1.10.150.20">
    <property type="entry name" value="5' to 3' exonuclease, C-terminal subdomain"/>
    <property type="match status" value="1"/>
</dbReference>
<dbReference type="Proteomes" id="UP000269721">
    <property type="component" value="Unassembled WGS sequence"/>
</dbReference>
<evidence type="ECO:0000256" key="3">
    <source>
        <dbReference type="ARBA" id="ARBA00022722"/>
    </source>
</evidence>
<dbReference type="GO" id="GO:0017108">
    <property type="term" value="F:5'-flap endonuclease activity"/>
    <property type="evidence" value="ECO:0007669"/>
    <property type="project" value="TreeGrafter"/>
</dbReference>
<comment type="subcellular location">
    <subcellularLocation>
        <location evidence="2">Nucleus</location>
    </subcellularLocation>
</comment>
<dbReference type="GO" id="GO:0003677">
    <property type="term" value="F:DNA binding"/>
    <property type="evidence" value="ECO:0007669"/>
    <property type="project" value="InterPro"/>
</dbReference>
<evidence type="ECO:0000256" key="9">
    <source>
        <dbReference type="ARBA" id="ARBA00023242"/>
    </source>
</evidence>
<evidence type="ECO:0000256" key="2">
    <source>
        <dbReference type="ARBA" id="ARBA00004123"/>
    </source>
</evidence>
<feature type="non-terminal residue" evidence="11">
    <location>
        <position position="556"/>
    </location>
</feature>
<reference evidence="12" key="1">
    <citation type="journal article" date="2018" name="Nat. Microbiol.">
        <title>Leveraging single-cell genomics to expand the fungal tree of life.</title>
        <authorList>
            <person name="Ahrendt S.R."/>
            <person name="Quandt C.A."/>
            <person name="Ciobanu D."/>
            <person name="Clum A."/>
            <person name="Salamov A."/>
            <person name="Andreopoulos B."/>
            <person name="Cheng J.F."/>
            <person name="Woyke T."/>
            <person name="Pelin A."/>
            <person name="Henrissat B."/>
            <person name="Reynolds N.K."/>
            <person name="Benny G.L."/>
            <person name="Smith M.E."/>
            <person name="James T.Y."/>
            <person name="Grigoriev I.V."/>
        </authorList>
    </citation>
    <scope>NUCLEOTIDE SEQUENCE [LARGE SCALE GENOMIC DNA]</scope>
</reference>
<dbReference type="EMBL" id="ML001352">
    <property type="protein sequence ID" value="RKO83340.1"/>
    <property type="molecule type" value="Genomic_DNA"/>
</dbReference>
<feature type="region of interest" description="Disordered" evidence="10">
    <location>
        <begin position="159"/>
        <end position="240"/>
    </location>
</feature>
<feature type="compositionally biased region" description="Low complexity" evidence="10">
    <location>
        <begin position="428"/>
        <end position="440"/>
    </location>
</feature>
<dbReference type="GO" id="GO:0006281">
    <property type="term" value="P:DNA repair"/>
    <property type="evidence" value="ECO:0007669"/>
    <property type="project" value="UniProtKB-KW"/>
</dbReference>
<dbReference type="InterPro" id="IPR006084">
    <property type="entry name" value="XPG/Rad2"/>
</dbReference>
<feature type="non-terminal residue" evidence="11">
    <location>
        <position position="1"/>
    </location>
</feature>
<keyword evidence="3" id="KW-0540">Nuclease</keyword>
<keyword evidence="8" id="KW-0234">DNA repair</keyword>
<dbReference type="GO" id="GO:0005634">
    <property type="term" value="C:nucleus"/>
    <property type="evidence" value="ECO:0007669"/>
    <property type="project" value="UniProtKB-SubCell"/>
</dbReference>
<dbReference type="InterPro" id="IPR036279">
    <property type="entry name" value="5-3_exonuclease_C_sf"/>
</dbReference>
<gene>
    <name evidence="11" type="ORF">BDK51DRAFT_33559</name>
</gene>
<name>A0A4P9VYE3_9FUNG</name>
<feature type="compositionally biased region" description="Polar residues" evidence="10">
    <location>
        <begin position="476"/>
        <end position="495"/>
    </location>
</feature>
<accession>A0A4P9VYE3</accession>
<dbReference type="OrthoDB" id="26491at2759"/>
<dbReference type="GO" id="GO:0046872">
    <property type="term" value="F:metal ion binding"/>
    <property type="evidence" value="ECO:0007669"/>
    <property type="project" value="UniProtKB-KW"/>
</dbReference>
<keyword evidence="6" id="KW-0378">Hydrolase</keyword>
<feature type="region of interest" description="Disordered" evidence="10">
    <location>
        <begin position="368"/>
        <end position="500"/>
    </location>
</feature>
<organism evidence="11 12">
    <name type="scientific">Blyttiomyces helicus</name>
    <dbReference type="NCBI Taxonomy" id="388810"/>
    <lineage>
        <taxon>Eukaryota</taxon>
        <taxon>Fungi</taxon>
        <taxon>Fungi incertae sedis</taxon>
        <taxon>Chytridiomycota</taxon>
        <taxon>Chytridiomycota incertae sedis</taxon>
        <taxon>Chytridiomycetes</taxon>
        <taxon>Chytridiomycetes incertae sedis</taxon>
        <taxon>Blyttiomyces</taxon>
    </lineage>
</organism>
<evidence type="ECO:0000256" key="10">
    <source>
        <dbReference type="SAM" id="MobiDB-lite"/>
    </source>
</evidence>
<comment type="cofactor">
    <cofactor evidence="1">
        <name>Mg(2+)</name>
        <dbReference type="ChEBI" id="CHEBI:18420"/>
    </cofactor>
</comment>
<evidence type="ECO:0000256" key="6">
    <source>
        <dbReference type="ARBA" id="ARBA00022801"/>
    </source>
</evidence>
<dbReference type="SUPFAM" id="SSF47807">
    <property type="entry name" value="5' to 3' exonuclease, C-terminal subdomain"/>
    <property type="match status" value="1"/>
</dbReference>
<evidence type="ECO:0000256" key="4">
    <source>
        <dbReference type="ARBA" id="ARBA00022723"/>
    </source>
</evidence>
<keyword evidence="4" id="KW-0479">Metal-binding</keyword>
<dbReference type="PANTHER" id="PTHR11081:SF65">
    <property type="entry name" value="DNA DAMAGE-INDUCIBLE PROTEIN DIN7-RELATED"/>
    <property type="match status" value="1"/>
</dbReference>
<feature type="compositionally biased region" description="Polar residues" evidence="10">
    <location>
        <begin position="456"/>
        <end position="466"/>
    </location>
</feature>
<feature type="compositionally biased region" description="Acidic residues" evidence="10">
    <location>
        <begin position="159"/>
        <end position="172"/>
    </location>
</feature>
<keyword evidence="12" id="KW-1185">Reference proteome</keyword>
<dbReference type="InterPro" id="IPR008918">
    <property type="entry name" value="HhH2"/>
</dbReference>
<sequence length="556" mass="60333">VLFKLDNDGTALEINVDDLGEVSGMRSWTHRRFRQMCILSGCDYLDSPQGIGLKKAFMALRYKYAEEILKEWRRWGTVIKAPKLVKGYEEKFKQAELTFLHQRVYDIETASLVPLTPLTHDLAEDDSLTEFLGPFLPPDIAKGIAIGEIDPITKRSFDLPDEESEDEEEDDLVLVAETPRPPSRSKLPEDDGRYGKENRPATIASKPPSSKTWAIFAKRPAPATKSNPTPIRSDPLPPHIFQSSAGRILNLSRSTSSAASLFAPAKSTPAASPFFKAPAPADDTEYEAAEEDRQDDDNEIDEKADQSDDDKVDFIPASAPLPAPPLRPASLFRSRSFDLKPTAQRGETTTLMSLKRAALDVERRYAGVTFGGMGAAPAAKRRRASWTDGDDGPGPGGEGQRRDEDCAQPAGREEAEPRDRGLGAPGTAPSRALPLAPLSPEQASLSPRRTHLPQEGQENAAQSQVVRETPEGKPAPTNQEDAGSLPASRTSSSRAHTVKPPCAVDTSHIFRKGPVARGIGAKFSASLGLLDLKAKFSYTGPASIPHTSALFGKVRA</sequence>
<dbReference type="FunFam" id="1.10.150.20:FF:000011">
    <property type="entry name" value="exonuclease 1"/>
    <property type="match status" value="1"/>
</dbReference>
<evidence type="ECO:0000313" key="11">
    <source>
        <dbReference type="EMBL" id="RKO83340.1"/>
    </source>
</evidence>
<keyword evidence="7" id="KW-0460">Magnesium</keyword>
<feature type="compositionally biased region" description="Basic and acidic residues" evidence="10">
    <location>
        <begin position="186"/>
        <end position="199"/>
    </location>
</feature>
<evidence type="ECO:0000256" key="5">
    <source>
        <dbReference type="ARBA" id="ARBA00022763"/>
    </source>
</evidence>
<dbReference type="PANTHER" id="PTHR11081">
    <property type="entry name" value="FLAP ENDONUCLEASE FAMILY MEMBER"/>
    <property type="match status" value="1"/>
</dbReference>
<feature type="compositionally biased region" description="Acidic residues" evidence="10">
    <location>
        <begin position="282"/>
        <end position="300"/>
    </location>
</feature>
<feature type="compositionally biased region" description="Basic and acidic residues" evidence="10">
    <location>
        <begin position="399"/>
        <end position="421"/>
    </location>
</feature>
<dbReference type="AlphaFoldDB" id="A0A4P9VYE3"/>